<dbReference type="EMBL" id="GHES01033721">
    <property type="protein sequence ID" value="MPA64280.1"/>
    <property type="molecule type" value="Transcribed_RNA"/>
</dbReference>
<reference evidence="1" key="1">
    <citation type="submission" date="2019-08" db="EMBL/GenBank/DDBJ databases">
        <title>Reference gene set and small RNA set construction with multiple tissues from Davidia involucrata Baill.</title>
        <authorList>
            <person name="Yang H."/>
            <person name="Zhou C."/>
            <person name="Li G."/>
            <person name="Wang J."/>
            <person name="Gao P."/>
            <person name="Wang M."/>
            <person name="Wang R."/>
            <person name="Zhao Y."/>
        </authorList>
    </citation>
    <scope>NUCLEOTIDE SEQUENCE</scope>
    <source>
        <tissue evidence="1">Mixed with DoveR01_LX</tissue>
    </source>
</reference>
<name>A0A5B7B5N2_DAVIN</name>
<gene>
    <name evidence="1" type="ORF">Din_033721</name>
</gene>
<organism evidence="1">
    <name type="scientific">Davidia involucrata</name>
    <name type="common">Dove tree</name>
    <dbReference type="NCBI Taxonomy" id="16924"/>
    <lineage>
        <taxon>Eukaryota</taxon>
        <taxon>Viridiplantae</taxon>
        <taxon>Streptophyta</taxon>
        <taxon>Embryophyta</taxon>
        <taxon>Tracheophyta</taxon>
        <taxon>Spermatophyta</taxon>
        <taxon>Magnoliopsida</taxon>
        <taxon>eudicotyledons</taxon>
        <taxon>Gunneridae</taxon>
        <taxon>Pentapetalae</taxon>
        <taxon>asterids</taxon>
        <taxon>Cornales</taxon>
        <taxon>Nyssaceae</taxon>
        <taxon>Davidia</taxon>
    </lineage>
</organism>
<accession>A0A5B7B5N2</accession>
<proteinExistence type="predicted"/>
<protein>
    <submittedName>
        <fullName evidence="1">Putative RPM1-interacting protein 4-like</fullName>
    </submittedName>
</protein>
<evidence type="ECO:0000313" key="1">
    <source>
        <dbReference type="EMBL" id="MPA64280.1"/>
    </source>
</evidence>
<dbReference type="AlphaFoldDB" id="A0A5B7B5N2"/>
<sequence>MKKILHQLKGSPTYSTECERKGKVGKERYLSWQLRLLILTVRSNMEPTIPKVAAAFHGAENDIFCTRMNRKRACGACIPYMVREVVLCVESNFLVSAFFLLCSQ</sequence>